<evidence type="ECO:0000256" key="9">
    <source>
        <dbReference type="SAM" id="MobiDB-lite"/>
    </source>
</evidence>
<evidence type="ECO:0000313" key="13">
    <source>
        <dbReference type="EMBL" id="ORZ12635.1"/>
    </source>
</evidence>
<feature type="domain" description="Helicase ATP-binding" evidence="10">
    <location>
        <begin position="285"/>
        <end position="461"/>
    </location>
</feature>
<evidence type="ECO:0000313" key="14">
    <source>
        <dbReference type="Proteomes" id="UP000193560"/>
    </source>
</evidence>
<dbReference type="PROSITE" id="PS51194">
    <property type="entry name" value="HELICASE_CTER"/>
    <property type="match status" value="1"/>
</dbReference>
<dbReference type="EMBL" id="MCGE01000018">
    <property type="protein sequence ID" value="ORZ12635.1"/>
    <property type="molecule type" value="Genomic_DNA"/>
</dbReference>
<evidence type="ECO:0000256" key="4">
    <source>
        <dbReference type="ARBA" id="ARBA00022801"/>
    </source>
</evidence>
<feature type="compositionally biased region" description="Low complexity" evidence="9">
    <location>
        <begin position="684"/>
        <end position="695"/>
    </location>
</feature>
<gene>
    <name evidence="13" type="ORF">BCR42DRAFT_419647</name>
</gene>
<feature type="domain" description="DEAD-box RNA helicase Q" evidence="12">
    <location>
        <begin position="254"/>
        <end position="282"/>
    </location>
</feature>
<feature type="compositionally biased region" description="Low complexity" evidence="9">
    <location>
        <begin position="73"/>
        <end position="87"/>
    </location>
</feature>
<dbReference type="Pfam" id="PF00271">
    <property type="entry name" value="Helicase_C"/>
    <property type="match status" value="1"/>
</dbReference>
<dbReference type="SMART" id="SM00487">
    <property type="entry name" value="DEXDc"/>
    <property type="match status" value="1"/>
</dbReference>
<reference evidence="13 14" key="1">
    <citation type="submission" date="2016-07" db="EMBL/GenBank/DDBJ databases">
        <title>Pervasive Adenine N6-methylation of Active Genes in Fungi.</title>
        <authorList>
            <consortium name="DOE Joint Genome Institute"/>
            <person name="Mondo S.J."/>
            <person name="Dannebaum R.O."/>
            <person name="Kuo R.C."/>
            <person name="Labutti K."/>
            <person name="Haridas S."/>
            <person name="Kuo A."/>
            <person name="Salamov A."/>
            <person name="Ahrendt S.R."/>
            <person name="Lipzen A."/>
            <person name="Sullivan W."/>
            <person name="Andreopoulos W.B."/>
            <person name="Clum A."/>
            <person name="Lindquist E."/>
            <person name="Daum C."/>
            <person name="Ramamoorthy G.K."/>
            <person name="Gryganskyi A."/>
            <person name="Culley D."/>
            <person name="Magnuson J.K."/>
            <person name="James T.Y."/>
            <person name="O'Malley M.A."/>
            <person name="Stajich J.E."/>
            <person name="Spatafora J.W."/>
            <person name="Visel A."/>
            <person name="Grigoriev I.V."/>
        </authorList>
    </citation>
    <scope>NUCLEOTIDE SEQUENCE [LARGE SCALE GENOMIC DNA]</scope>
    <source>
        <strain evidence="13 14">NRRL 1336</strain>
    </source>
</reference>
<keyword evidence="7" id="KW-0539">Nucleus</keyword>
<comment type="subcellular location">
    <subcellularLocation>
        <location evidence="1">Nucleus</location>
    </subcellularLocation>
</comment>
<dbReference type="GO" id="GO:0005524">
    <property type="term" value="F:ATP binding"/>
    <property type="evidence" value="ECO:0007669"/>
    <property type="project" value="UniProtKB-KW"/>
</dbReference>
<accession>A0A1X2IA25</accession>
<dbReference type="OrthoDB" id="196131at2759"/>
<evidence type="ECO:0000256" key="1">
    <source>
        <dbReference type="ARBA" id="ARBA00004123"/>
    </source>
</evidence>
<dbReference type="AlphaFoldDB" id="A0A1X2IA25"/>
<dbReference type="STRING" id="90262.A0A1X2IA25"/>
<dbReference type="SMART" id="SM00490">
    <property type="entry name" value="HELICc"/>
    <property type="match status" value="1"/>
</dbReference>
<evidence type="ECO:0000256" key="5">
    <source>
        <dbReference type="ARBA" id="ARBA00022806"/>
    </source>
</evidence>
<feature type="compositionally biased region" description="Polar residues" evidence="9">
    <location>
        <begin position="18"/>
        <end position="29"/>
    </location>
</feature>
<dbReference type="PANTHER" id="PTHR47958">
    <property type="entry name" value="ATP-DEPENDENT RNA HELICASE DBP3"/>
    <property type="match status" value="1"/>
</dbReference>
<dbReference type="Pfam" id="PF00270">
    <property type="entry name" value="DEAD"/>
    <property type="match status" value="1"/>
</dbReference>
<dbReference type="Gene3D" id="3.40.50.300">
    <property type="entry name" value="P-loop containing nucleotide triphosphate hydrolases"/>
    <property type="match status" value="2"/>
</dbReference>
<dbReference type="InterPro" id="IPR014001">
    <property type="entry name" value="Helicase_ATP-bd"/>
</dbReference>
<dbReference type="GO" id="GO:0003724">
    <property type="term" value="F:RNA helicase activity"/>
    <property type="evidence" value="ECO:0007669"/>
    <property type="project" value="UniProtKB-EC"/>
</dbReference>
<dbReference type="FunFam" id="3.40.50.300:FF:000079">
    <property type="entry name" value="probable ATP-dependent RNA helicase DDX17"/>
    <property type="match status" value="1"/>
</dbReference>
<feature type="region of interest" description="Disordered" evidence="9">
    <location>
        <begin position="640"/>
        <end position="726"/>
    </location>
</feature>
<dbReference type="SUPFAM" id="SSF52540">
    <property type="entry name" value="P-loop containing nucleoside triphosphate hydrolases"/>
    <property type="match status" value="1"/>
</dbReference>
<evidence type="ECO:0000259" key="11">
    <source>
        <dbReference type="PROSITE" id="PS51194"/>
    </source>
</evidence>
<dbReference type="Proteomes" id="UP000193560">
    <property type="component" value="Unassembled WGS sequence"/>
</dbReference>
<dbReference type="GO" id="GO:0003676">
    <property type="term" value="F:nucleic acid binding"/>
    <property type="evidence" value="ECO:0007669"/>
    <property type="project" value="InterPro"/>
</dbReference>
<keyword evidence="4 13" id="KW-0378">Hydrolase</keyword>
<name>A0A1X2IA25_9FUNG</name>
<feature type="domain" description="Helicase C-terminal" evidence="11">
    <location>
        <begin position="472"/>
        <end position="634"/>
    </location>
</feature>
<dbReference type="GO" id="GO:0016787">
    <property type="term" value="F:hydrolase activity"/>
    <property type="evidence" value="ECO:0007669"/>
    <property type="project" value="UniProtKB-KW"/>
</dbReference>
<keyword evidence="6" id="KW-0067">ATP-binding</keyword>
<dbReference type="EC" id="3.6.4.13" evidence="2"/>
<dbReference type="PROSITE" id="PS51192">
    <property type="entry name" value="HELICASE_ATP_BIND_1"/>
    <property type="match status" value="1"/>
</dbReference>
<dbReference type="GO" id="GO:0005634">
    <property type="term" value="C:nucleus"/>
    <property type="evidence" value="ECO:0007669"/>
    <property type="project" value="UniProtKB-SubCell"/>
</dbReference>
<feature type="short sequence motif" description="Q motif" evidence="8">
    <location>
        <begin position="254"/>
        <end position="282"/>
    </location>
</feature>
<dbReference type="CDD" id="cd18787">
    <property type="entry name" value="SF2_C_DEAD"/>
    <property type="match status" value="1"/>
</dbReference>
<dbReference type="InterPro" id="IPR011545">
    <property type="entry name" value="DEAD/DEAH_box_helicase_dom"/>
</dbReference>
<evidence type="ECO:0000256" key="2">
    <source>
        <dbReference type="ARBA" id="ARBA00012552"/>
    </source>
</evidence>
<dbReference type="InterPro" id="IPR001650">
    <property type="entry name" value="Helicase_C-like"/>
</dbReference>
<keyword evidence="14" id="KW-1185">Reference proteome</keyword>
<evidence type="ECO:0000256" key="6">
    <source>
        <dbReference type="ARBA" id="ARBA00022840"/>
    </source>
</evidence>
<keyword evidence="3" id="KW-0547">Nucleotide-binding</keyword>
<feature type="compositionally biased region" description="Low complexity" evidence="9">
    <location>
        <begin position="45"/>
        <end position="56"/>
    </location>
</feature>
<comment type="caution">
    <text evidence="13">The sequence shown here is derived from an EMBL/GenBank/DDBJ whole genome shotgun (WGS) entry which is preliminary data.</text>
</comment>
<feature type="compositionally biased region" description="Polar residues" evidence="9">
    <location>
        <begin position="704"/>
        <end position="718"/>
    </location>
</feature>
<dbReference type="InterPro" id="IPR014014">
    <property type="entry name" value="RNA_helicase_DEAD_Q_motif"/>
</dbReference>
<evidence type="ECO:0000259" key="10">
    <source>
        <dbReference type="PROSITE" id="PS51192"/>
    </source>
</evidence>
<dbReference type="InterPro" id="IPR027417">
    <property type="entry name" value="P-loop_NTPase"/>
</dbReference>
<keyword evidence="5" id="KW-0347">Helicase</keyword>
<dbReference type="PROSITE" id="PS51195">
    <property type="entry name" value="Q_MOTIF"/>
    <property type="match status" value="1"/>
</dbReference>
<protein>
    <recommendedName>
        <fullName evidence="2">RNA helicase</fullName>
        <ecNumber evidence="2">3.6.4.13</ecNumber>
    </recommendedName>
</protein>
<proteinExistence type="predicted"/>
<sequence>MDQKKTVKKFTFGLPTRKQVSTIETTTPAENDDVTEESTNKRKATLSSAPSSTTATTKKKRTIEADDEDDFLASAGLAPTTATTTAAEQISTVADDEDEDPLDAFMADMTEQAKKTDTEPKVRRDDLEEEDDIESYVRHMKEKGIVIGKTGRSTQRDENADSDEEVYAAAAAADAGQMYDSDDAEDNNGGGRFVKKEIEPLARVDHSSIDYPEIEKNFYEEHADISAMTSEQTQAIRRELGLHVSGSAVAKPCVSFAHFGFDDDLMAAIIKAGYSEPSAIQKQALPVALNGRDIIGIAKTGSGKTAAFVLPMLVHIMDQEELIKSDGPIGLILAPTRELAVQIYTETKKFAKAYGLKVAAVYGGASKMQQFKELRSGTVEILVATPGRLIDMIKMKATNLRRVSYLCLDEADRMFDLGFEPQVRSLCDNIRPDRQTLLFSATFQKRVESLARQVTTDPIRISVGHSGQANEDITQEVIVLDDELLKWGWLMQYLPSYCIDGSVIIFVSRKGAVDLLANNIKEAGYNVGALHGDLMQVEREKVLRDFRANKITILVATDVAARGLDIKAVKTVINYDIARDIDSHTHRVGRTGRAGEKGKAITLVTKKEDRFAGELVHHLEGSNQPVSKELMDLALSNPRFRHRNSFGGRGRGRGGRGRGRGRGNRGLGFGNERGMTGANKEALSSRYSTGSSSSSIANPIRFQRPTSSSSTLHTVEQQNDNDRQPR</sequence>
<feature type="compositionally biased region" description="Basic and acidic residues" evidence="9">
    <location>
        <begin position="111"/>
        <end position="126"/>
    </location>
</feature>
<evidence type="ECO:0000256" key="8">
    <source>
        <dbReference type="PROSITE-ProRule" id="PRU00552"/>
    </source>
</evidence>
<evidence type="ECO:0000259" key="12">
    <source>
        <dbReference type="PROSITE" id="PS51195"/>
    </source>
</evidence>
<feature type="compositionally biased region" description="Basic residues" evidence="9">
    <location>
        <begin position="640"/>
        <end position="663"/>
    </location>
</feature>
<evidence type="ECO:0000256" key="3">
    <source>
        <dbReference type="ARBA" id="ARBA00022741"/>
    </source>
</evidence>
<feature type="region of interest" description="Disordered" evidence="9">
    <location>
        <begin position="17"/>
        <end position="130"/>
    </location>
</feature>
<evidence type="ECO:0000256" key="7">
    <source>
        <dbReference type="ARBA" id="ARBA00023242"/>
    </source>
</evidence>
<organism evidence="13 14">
    <name type="scientific">Absidia repens</name>
    <dbReference type="NCBI Taxonomy" id="90262"/>
    <lineage>
        <taxon>Eukaryota</taxon>
        <taxon>Fungi</taxon>
        <taxon>Fungi incertae sedis</taxon>
        <taxon>Mucoromycota</taxon>
        <taxon>Mucoromycotina</taxon>
        <taxon>Mucoromycetes</taxon>
        <taxon>Mucorales</taxon>
        <taxon>Cunninghamellaceae</taxon>
        <taxon>Absidia</taxon>
    </lineage>
</organism>